<proteinExistence type="predicted"/>
<gene>
    <name evidence="1" type="ORF">NQ314_011189</name>
</gene>
<accession>A0AAV8XL65</accession>
<dbReference type="AlphaFoldDB" id="A0AAV8XL65"/>
<name>A0AAV8XL65_9CUCU</name>
<keyword evidence="2" id="KW-1185">Reference proteome</keyword>
<comment type="caution">
    <text evidence="1">The sequence shown here is derived from an EMBL/GenBank/DDBJ whole genome shotgun (WGS) entry which is preliminary data.</text>
</comment>
<dbReference type="EMBL" id="JANEYF010003100">
    <property type="protein sequence ID" value="KAJ8939279.1"/>
    <property type="molecule type" value="Genomic_DNA"/>
</dbReference>
<sequence length="86" mass="9922">MASSVNKLKQAKALRQLQIDHIEELLVLAQASVIDESLHVRFNLRCECLEKIYVEFQKQHEVIVSLSSIMEAPELEDEKNYSNHLS</sequence>
<protein>
    <submittedName>
        <fullName evidence="1">Uncharacterized protein</fullName>
    </submittedName>
</protein>
<evidence type="ECO:0000313" key="2">
    <source>
        <dbReference type="Proteomes" id="UP001162156"/>
    </source>
</evidence>
<organism evidence="1 2">
    <name type="scientific">Rhamnusium bicolor</name>
    <dbReference type="NCBI Taxonomy" id="1586634"/>
    <lineage>
        <taxon>Eukaryota</taxon>
        <taxon>Metazoa</taxon>
        <taxon>Ecdysozoa</taxon>
        <taxon>Arthropoda</taxon>
        <taxon>Hexapoda</taxon>
        <taxon>Insecta</taxon>
        <taxon>Pterygota</taxon>
        <taxon>Neoptera</taxon>
        <taxon>Endopterygota</taxon>
        <taxon>Coleoptera</taxon>
        <taxon>Polyphaga</taxon>
        <taxon>Cucujiformia</taxon>
        <taxon>Chrysomeloidea</taxon>
        <taxon>Cerambycidae</taxon>
        <taxon>Lepturinae</taxon>
        <taxon>Rhagiini</taxon>
        <taxon>Rhamnusium</taxon>
    </lineage>
</organism>
<dbReference type="Proteomes" id="UP001162156">
    <property type="component" value="Unassembled WGS sequence"/>
</dbReference>
<reference evidence="1" key="1">
    <citation type="journal article" date="2023" name="Insect Mol. Biol.">
        <title>Genome sequencing provides insights into the evolution of gene families encoding plant cell wall-degrading enzymes in longhorned beetles.</title>
        <authorList>
            <person name="Shin N.R."/>
            <person name="Okamura Y."/>
            <person name="Kirsch R."/>
            <person name="Pauchet Y."/>
        </authorList>
    </citation>
    <scope>NUCLEOTIDE SEQUENCE</scope>
    <source>
        <strain evidence="1">RBIC_L_NR</strain>
    </source>
</reference>
<evidence type="ECO:0000313" key="1">
    <source>
        <dbReference type="EMBL" id="KAJ8939279.1"/>
    </source>
</evidence>